<dbReference type="KEGG" id="sbf:JCM31447_317000"/>
<evidence type="ECO:0000313" key="6">
    <source>
        <dbReference type="Proteomes" id="UP000291236"/>
    </source>
</evidence>
<dbReference type="InterPro" id="IPR050328">
    <property type="entry name" value="Dev_Immune_Receptor"/>
</dbReference>
<dbReference type="Proteomes" id="UP000291236">
    <property type="component" value="Chromosome"/>
</dbReference>
<dbReference type="EMBL" id="AP019368">
    <property type="protein sequence ID" value="BBH52409.1"/>
    <property type="molecule type" value="Genomic_DNA"/>
</dbReference>
<evidence type="ECO:0000256" key="1">
    <source>
        <dbReference type="ARBA" id="ARBA00022614"/>
    </source>
</evidence>
<dbReference type="SUPFAM" id="SSF52058">
    <property type="entry name" value="L domain-like"/>
    <property type="match status" value="1"/>
</dbReference>
<dbReference type="AlphaFoldDB" id="A0A4P2VLX8"/>
<dbReference type="RefSeq" id="WP_130606887.1">
    <property type="nucleotide sequence ID" value="NZ_AP019368.1"/>
</dbReference>
<keyword evidence="3" id="KW-0677">Repeat</keyword>
<dbReference type="PROSITE" id="PS51257">
    <property type="entry name" value="PROKAR_LIPOPROTEIN"/>
    <property type="match status" value="1"/>
</dbReference>
<gene>
    <name evidence="5" type="ORF">JCM31447_317000</name>
</gene>
<keyword evidence="1" id="KW-0433">Leucine-rich repeat</keyword>
<dbReference type="Gene3D" id="3.80.10.10">
    <property type="entry name" value="Ribonuclease Inhibitor"/>
    <property type="match status" value="1"/>
</dbReference>
<dbReference type="SMART" id="SM00369">
    <property type="entry name" value="LRR_TYP"/>
    <property type="match status" value="4"/>
</dbReference>
<dbReference type="OrthoDB" id="9775224at2"/>
<evidence type="ECO:0000313" key="5">
    <source>
        <dbReference type="EMBL" id="BBH52409.1"/>
    </source>
</evidence>
<keyword evidence="6" id="KW-1185">Reference proteome</keyword>
<proteinExistence type="predicted"/>
<keyword evidence="2 4" id="KW-0732">Signal</keyword>
<dbReference type="PROSITE" id="PS51450">
    <property type="entry name" value="LRR"/>
    <property type="match status" value="2"/>
</dbReference>
<evidence type="ECO:0000256" key="3">
    <source>
        <dbReference type="ARBA" id="ARBA00022737"/>
    </source>
</evidence>
<dbReference type="PANTHER" id="PTHR24373">
    <property type="entry name" value="SLIT RELATED LEUCINE-RICH REPEAT NEURONAL PROTEIN"/>
    <property type="match status" value="1"/>
</dbReference>
<accession>A0A4P2VLX8</accession>
<dbReference type="InterPro" id="IPR003591">
    <property type="entry name" value="Leu-rich_rpt_typical-subtyp"/>
</dbReference>
<name>A0A4P2VLX8_FLUSA</name>
<dbReference type="InterPro" id="IPR001611">
    <property type="entry name" value="Leu-rich_rpt"/>
</dbReference>
<dbReference type="Pfam" id="PF13855">
    <property type="entry name" value="LRR_8"/>
    <property type="match status" value="1"/>
</dbReference>
<feature type="chain" id="PRO_5020508532" evidence="4">
    <location>
        <begin position="21"/>
        <end position="609"/>
    </location>
</feature>
<feature type="signal peptide" evidence="4">
    <location>
        <begin position="1"/>
        <end position="20"/>
    </location>
</feature>
<dbReference type="PANTHER" id="PTHR24373:SF275">
    <property type="entry name" value="TIR DOMAIN-CONTAINING PROTEIN"/>
    <property type="match status" value="1"/>
</dbReference>
<evidence type="ECO:0000256" key="4">
    <source>
        <dbReference type="SAM" id="SignalP"/>
    </source>
</evidence>
<reference evidence="5 6" key="1">
    <citation type="submission" date="2018-12" db="EMBL/GenBank/DDBJ databases">
        <title>Rubrispira sanarue gen. nov., sp., nov., a member of the order Silvanigrellales, isolated from a brackish lake in Hamamatsu Japan.</title>
        <authorList>
            <person name="Maejima Y."/>
            <person name="Iino T."/>
            <person name="Muraguchi Y."/>
            <person name="Fukuda K."/>
            <person name="Nojiri H."/>
            <person name="Ohkuma M."/>
            <person name="Moriuchi R."/>
            <person name="Dohra H."/>
            <person name="Kimbara K."/>
            <person name="Shintani M."/>
        </authorList>
    </citation>
    <scope>NUCLEOTIDE SEQUENCE [LARGE SCALE GENOMIC DNA]</scope>
    <source>
        <strain evidence="5 6">RF1110005</strain>
    </source>
</reference>
<protein>
    <submittedName>
        <fullName evidence="5">Uncharacterized protein</fullName>
    </submittedName>
</protein>
<evidence type="ECO:0000256" key="2">
    <source>
        <dbReference type="ARBA" id="ARBA00022729"/>
    </source>
</evidence>
<sequence>MRYHSFASLTKIIFCSFFLASCAKKAINDSSAPKSPTLANISTCSKNVEGKCKKAVTSEPSVNELVPKPEVIEIVVEDESEYLQDDSKNKNEDNSDLEDFFKSYLYFQINNENSFNIAYLTLDTDGKTKLALAKDDAGNLNYGGIIPKDLMRFRIPVSSDVGSMGLDKFSIKPKKANRNKFCEFFEFKVIIDHVHPEIILKENVSTDIFSDFKKAQYCTYEIYDKDKKLATFNLLFNKTFLDWCSASQTPLSNAEKSALAITELCEQSKKSPLNTTELDKLKSLKILKLSSNVINDLSPLSGFINLDELDLRRSSLRGIPQGIFYNLRNLKTLDLSENQIAKIHSNSFIGLNNLNNLYLGNNLLDKIVLTAFDMLTSLENISLISAKKFDFSEKLFTKIGKLKKESLSEIYFMKGKKLNFSEKLCEFEDNYCEESDENFEFSTEDIESEISPLNRSYSEFMTLNTWEITNKVRQFVNKDGALVKLPNNNYSDIKDYMAIRNDKIYFCSISKLTGKIVFNGSLGLLNFNRHNKSFSFKNPGSYFELTTHYRKISDDYVFSYSDLDVVNYNGELKNTPVETITYTRKVSIDEFISFKDKCRIPFEVEDMLK</sequence>
<organism evidence="5 6">
    <name type="scientific">Fluviispira sanaruensis</name>
    <dbReference type="NCBI Taxonomy" id="2493639"/>
    <lineage>
        <taxon>Bacteria</taxon>
        <taxon>Pseudomonadati</taxon>
        <taxon>Bdellovibrionota</taxon>
        <taxon>Oligoflexia</taxon>
        <taxon>Silvanigrellales</taxon>
        <taxon>Silvanigrellaceae</taxon>
        <taxon>Fluviispira</taxon>
    </lineage>
</organism>
<dbReference type="InterPro" id="IPR032675">
    <property type="entry name" value="LRR_dom_sf"/>
</dbReference>